<protein>
    <submittedName>
        <fullName evidence="1">Uncharacterized protein</fullName>
    </submittedName>
</protein>
<organism evidence="1 2">
    <name type="scientific">Alternaria panax</name>
    <dbReference type="NCBI Taxonomy" id="48097"/>
    <lineage>
        <taxon>Eukaryota</taxon>
        <taxon>Fungi</taxon>
        <taxon>Dikarya</taxon>
        <taxon>Ascomycota</taxon>
        <taxon>Pezizomycotina</taxon>
        <taxon>Dothideomycetes</taxon>
        <taxon>Pleosporomycetidae</taxon>
        <taxon>Pleosporales</taxon>
        <taxon>Pleosporineae</taxon>
        <taxon>Pleosporaceae</taxon>
        <taxon>Alternaria</taxon>
        <taxon>Alternaria sect. Panax</taxon>
    </lineage>
</organism>
<dbReference type="AlphaFoldDB" id="A0AAD4IJG6"/>
<comment type="caution">
    <text evidence="1">The sequence shown here is derived from an EMBL/GenBank/DDBJ whole genome shotgun (WGS) entry which is preliminary data.</text>
</comment>
<reference evidence="1" key="1">
    <citation type="submission" date="2021-07" db="EMBL/GenBank/DDBJ databases">
        <title>Genome Resource of American Ginseng Black Spot Pathogen Alternaria panax.</title>
        <authorList>
            <person name="Qiu C."/>
            <person name="Wang W."/>
            <person name="Liu Z."/>
        </authorList>
    </citation>
    <scope>NUCLEOTIDE SEQUENCE</scope>
    <source>
        <strain evidence="1">BNCC115425</strain>
    </source>
</reference>
<accession>A0AAD4IJG6</accession>
<evidence type="ECO:0000313" key="2">
    <source>
        <dbReference type="Proteomes" id="UP001199106"/>
    </source>
</evidence>
<keyword evidence="2" id="KW-1185">Reference proteome</keyword>
<name>A0AAD4IJG6_9PLEO</name>
<evidence type="ECO:0000313" key="1">
    <source>
        <dbReference type="EMBL" id="KAG9195538.1"/>
    </source>
</evidence>
<dbReference type="Proteomes" id="UP001199106">
    <property type="component" value="Unassembled WGS sequence"/>
</dbReference>
<sequence length="170" mass="19285">MSTTDLDEAERWSLVPFGDLSRRRGGVSGESGGMDEVTQRMPQNLNRNTFFSGEIISVNDRLTPEGCLRVIRNLWYHNDRLYLELHDHADELEPLSVGEDVLRGPIYDALPRGIQIEDEAWPLLFSVSRTMLSWKKTAWEQGWEATMPGEDMGSWAEELWGACGGIRDGD</sequence>
<proteinExistence type="predicted"/>
<gene>
    <name evidence="1" type="ORF">G6011_00659</name>
</gene>
<dbReference type="EMBL" id="JAANER010000001">
    <property type="protein sequence ID" value="KAG9195538.1"/>
    <property type="molecule type" value="Genomic_DNA"/>
</dbReference>